<gene>
    <name evidence="2" type="ORF">D5R55_30240</name>
</gene>
<proteinExistence type="predicted"/>
<evidence type="ECO:0000259" key="1">
    <source>
        <dbReference type="Pfam" id="PF01593"/>
    </source>
</evidence>
<dbReference type="Proteomes" id="UP000277191">
    <property type="component" value="Chromosome 3"/>
</dbReference>
<protein>
    <submittedName>
        <fullName evidence="2">FAD-dependent oxidoreductase</fullName>
    </submittedName>
</protein>
<dbReference type="InterPro" id="IPR050464">
    <property type="entry name" value="Zeta_carotene_desat/Oxidored"/>
</dbReference>
<organism evidence="2 3">
    <name type="scientific">Burkholderia cenocepacia</name>
    <dbReference type="NCBI Taxonomy" id="95486"/>
    <lineage>
        <taxon>Bacteria</taxon>
        <taxon>Pseudomonadati</taxon>
        <taxon>Pseudomonadota</taxon>
        <taxon>Betaproteobacteria</taxon>
        <taxon>Burkholderiales</taxon>
        <taxon>Burkholderiaceae</taxon>
        <taxon>Burkholderia</taxon>
        <taxon>Burkholderia cepacia complex</taxon>
    </lineage>
</organism>
<dbReference type="AlphaFoldDB" id="A0A3S9NHS3"/>
<dbReference type="RefSeq" id="WP_126368391.1">
    <property type="nucleotide sequence ID" value="NZ_CP034547.1"/>
</dbReference>
<dbReference type="PANTHER" id="PTHR42923:SF47">
    <property type="entry name" value="BLR3003 PROTEIN"/>
    <property type="match status" value="1"/>
</dbReference>
<dbReference type="SUPFAM" id="SSF51905">
    <property type="entry name" value="FAD/NAD(P)-binding domain"/>
    <property type="match status" value="1"/>
</dbReference>
<dbReference type="InterPro" id="IPR036188">
    <property type="entry name" value="FAD/NAD-bd_sf"/>
</dbReference>
<sequence>MPRTVHVIGAGLAGLSAAVELQRRGRRIVLHDAHAHAGGRCRSWFDGTLNTTLDSGLHTVFAGQPATQRYLRAIGAADQLAGPALAEFPVVDIASQQRWTLRFGNGRWPSWLFDAASRAPGTTPLDYLALAPLAFARTGRSLAQTMRCDGVLWDRWLRPYFLGVLNIEPRHASAELARAALCGTFAAGGPGCRPLAARRGLGSAFVEPALRMLQHGGAQIRLNSRLDAFEFGAHGNAVDAVSVGGERIDLAPGDAVVLAVPPEVAQPLVPELTAPDTFSAVVTAYFAVESPPAGTPLLQTTVVNGVVDAVRTGDGLLAATIRDAGRWFDMPRDTLARRIWEDVARVSGANPETIPAWQLVVEPRAGFAAVPSQEMKRPAVRTRWTNLVLAGDWIATGLPATIEGAIRSGQLAADVLQTQ</sequence>
<dbReference type="NCBIfam" id="TIGR03467">
    <property type="entry name" value="HpnE"/>
    <property type="match status" value="1"/>
</dbReference>
<dbReference type="Pfam" id="PF01593">
    <property type="entry name" value="Amino_oxidase"/>
    <property type="match status" value="1"/>
</dbReference>
<dbReference type="GO" id="GO:0016491">
    <property type="term" value="F:oxidoreductase activity"/>
    <property type="evidence" value="ECO:0007669"/>
    <property type="project" value="InterPro"/>
</dbReference>
<dbReference type="Gene3D" id="3.50.50.60">
    <property type="entry name" value="FAD/NAD(P)-binding domain"/>
    <property type="match status" value="1"/>
</dbReference>
<dbReference type="PANTHER" id="PTHR42923">
    <property type="entry name" value="PROTOPORPHYRINOGEN OXIDASE"/>
    <property type="match status" value="1"/>
</dbReference>
<evidence type="ECO:0000313" key="2">
    <source>
        <dbReference type="EMBL" id="AZQ55137.1"/>
    </source>
</evidence>
<name>A0A3S9NHS3_9BURK</name>
<dbReference type="InterPro" id="IPR002937">
    <property type="entry name" value="Amino_oxidase"/>
</dbReference>
<feature type="domain" description="Amine oxidase" evidence="1">
    <location>
        <begin position="12"/>
        <end position="415"/>
    </location>
</feature>
<accession>A0A3S9NHS3</accession>
<dbReference type="InterPro" id="IPR017830">
    <property type="entry name" value="SQase_HpnE"/>
</dbReference>
<reference evidence="2 3" key="1">
    <citation type="submission" date="2018-12" db="EMBL/GenBank/DDBJ databases">
        <title>Cadmium resistance mechanism in endophytic bacteria Burkholderia cenocepacia YG-3.</title>
        <authorList>
            <person name="Zhang X."/>
            <person name="Wang X."/>
            <person name="Zhu Y."/>
        </authorList>
    </citation>
    <scope>NUCLEOTIDE SEQUENCE [LARGE SCALE GENOMIC DNA]</scope>
    <source>
        <strain evidence="2 3">YG-3</strain>
    </source>
</reference>
<evidence type="ECO:0000313" key="3">
    <source>
        <dbReference type="Proteomes" id="UP000277191"/>
    </source>
</evidence>
<dbReference type="EMBL" id="CP034547">
    <property type="protein sequence ID" value="AZQ55137.1"/>
    <property type="molecule type" value="Genomic_DNA"/>
</dbReference>